<dbReference type="InterPro" id="IPR013022">
    <property type="entry name" value="Xyl_isomerase-like_TIM-brl"/>
</dbReference>
<gene>
    <name evidence="2" type="ORF">JCR33_14675</name>
</gene>
<evidence type="ECO:0000313" key="3">
    <source>
        <dbReference type="Proteomes" id="UP000609531"/>
    </source>
</evidence>
<reference evidence="2" key="1">
    <citation type="submission" date="2020-12" db="EMBL/GenBank/DDBJ databases">
        <title>Bacterial taxonomy.</title>
        <authorList>
            <person name="Pan X."/>
        </authorList>
    </citation>
    <scope>NUCLEOTIDE SEQUENCE</scope>
    <source>
        <strain evidence="2">B2012</strain>
    </source>
</reference>
<dbReference type="AlphaFoldDB" id="A0A934IQV4"/>
<dbReference type="Pfam" id="PF01261">
    <property type="entry name" value="AP_endonuc_2"/>
    <property type="match status" value="1"/>
</dbReference>
<dbReference type="Proteomes" id="UP000609531">
    <property type="component" value="Unassembled WGS sequence"/>
</dbReference>
<dbReference type="SUPFAM" id="SSF51658">
    <property type="entry name" value="Xylose isomerase-like"/>
    <property type="match status" value="1"/>
</dbReference>
<dbReference type="PANTHER" id="PTHR12110:SF52">
    <property type="entry name" value="XYLOSE ISOMERASE"/>
    <property type="match status" value="1"/>
</dbReference>
<keyword evidence="3" id="KW-1185">Reference proteome</keyword>
<dbReference type="InterPro" id="IPR036237">
    <property type="entry name" value="Xyl_isomerase-like_sf"/>
</dbReference>
<sequence>MADGLSINLATIRKQCDMRQAVDACLRHGITAIAPWRDQVAAIGLPEAVRLVKDNALTVTGLCRGGMFPAADAAGRAAALDDNRRAVDEAAALGADCLVLVVGGLPAGSKDIAGARAMVEEGIAALAEHARAARMPLAIEPLHPMYAADRACVNTLAHALDICDAVGEGVGVAVDVYHVWWDPDLARQIARAGERILAHHICDWLVPTTDLLLDRGMMGDGVIDLAGIRAMVEAAGFTGHQEVEIFSAENWWLKPADEVLATCVERYATINAVPV</sequence>
<feature type="domain" description="Xylose isomerase-like TIM barrel" evidence="1">
    <location>
        <begin position="23"/>
        <end position="253"/>
    </location>
</feature>
<dbReference type="InterPro" id="IPR050312">
    <property type="entry name" value="IolE/XylAMocC-like"/>
</dbReference>
<dbReference type="EMBL" id="JAEKJA010000011">
    <property type="protein sequence ID" value="MBJ3776948.1"/>
    <property type="molecule type" value="Genomic_DNA"/>
</dbReference>
<comment type="caution">
    <text evidence="2">The sequence shown here is derived from an EMBL/GenBank/DDBJ whole genome shotgun (WGS) entry which is preliminary data.</text>
</comment>
<protein>
    <submittedName>
        <fullName evidence="2">Sugar phosphate isomerase/epimerase</fullName>
    </submittedName>
</protein>
<accession>A0A934IQV4</accession>
<dbReference type="PANTHER" id="PTHR12110">
    <property type="entry name" value="HYDROXYPYRUVATE ISOMERASE"/>
    <property type="match status" value="1"/>
</dbReference>
<proteinExistence type="predicted"/>
<evidence type="ECO:0000259" key="1">
    <source>
        <dbReference type="Pfam" id="PF01261"/>
    </source>
</evidence>
<dbReference type="RefSeq" id="WP_198882839.1">
    <property type="nucleotide sequence ID" value="NZ_JAEKJA010000011.1"/>
</dbReference>
<dbReference type="Gene3D" id="3.20.20.150">
    <property type="entry name" value="Divalent-metal-dependent TIM barrel enzymes"/>
    <property type="match status" value="1"/>
</dbReference>
<organism evidence="2 3">
    <name type="scientific">Acuticoccus mangrovi</name>
    <dbReference type="NCBI Taxonomy" id="2796142"/>
    <lineage>
        <taxon>Bacteria</taxon>
        <taxon>Pseudomonadati</taxon>
        <taxon>Pseudomonadota</taxon>
        <taxon>Alphaproteobacteria</taxon>
        <taxon>Hyphomicrobiales</taxon>
        <taxon>Amorphaceae</taxon>
        <taxon>Acuticoccus</taxon>
    </lineage>
</organism>
<name>A0A934IQV4_9HYPH</name>
<dbReference type="GO" id="GO:0016853">
    <property type="term" value="F:isomerase activity"/>
    <property type="evidence" value="ECO:0007669"/>
    <property type="project" value="UniProtKB-KW"/>
</dbReference>
<evidence type="ECO:0000313" key="2">
    <source>
        <dbReference type="EMBL" id="MBJ3776948.1"/>
    </source>
</evidence>
<keyword evidence="2" id="KW-0413">Isomerase</keyword>